<evidence type="ECO:0000313" key="7">
    <source>
        <dbReference type="Proteomes" id="UP000694863"/>
    </source>
</evidence>
<accession>A0ABM0J2S2</accession>
<proteinExistence type="inferred from homology"/>
<comment type="similarity">
    <text evidence="2">Belongs to the TMEM45 family.</text>
</comment>
<feature type="transmembrane region" description="Helical" evidence="6">
    <location>
        <begin position="133"/>
        <end position="150"/>
    </location>
</feature>
<evidence type="ECO:0000256" key="4">
    <source>
        <dbReference type="ARBA" id="ARBA00022989"/>
    </source>
</evidence>
<protein>
    <submittedName>
        <fullName evidence="8">Transmembrane epididymal protein 1-like</fullName>
    </submittedName>
</protein>
<evidence type="ECO:0000256" key="1">
    <source>
        <dbReference type="ARBA" id="ARBA00004141"/>
    </source>
</evidence>
<dbReference type="PANTHER" id="PTHR46441:SF3">
    <property type="entry name" value="TRANSMEMBRANE EPIDIDYMAL FAMILY MEMBER 3"/>
    <property type="match status" value="1"/>
</dbReference>
<keyword evidence="3 6" id="KW-0812">Transmembrane</keyword>
<keyword evidence="4 6" id="KW-1133">Transmembrane helix</keyword>
<feature type="transmembrane region" description="Helical" evidence="6">
    <location>
        <begin position="99"/>
        <end position="121"/>
    </location>
</feature>
<dbReference type="InterPro" id="IPR006904">
    <property type="entry name" value="DUF716"/>
</dbReference>
<dbReference type="RefSeq" id="XP_004713530.1">
    <property type="nucleotide sequence ID" value="XM_004713473.1"/>
</dbReference>
<comment type="subcellular location">
    <subcellularLocation>
        <location evidence="1">Membrane</location>
        <topology evidence="1">Multi-pass membrane protein</topology>
    </subcellularLocation>
</comment>
<name>A0ABM0J2S2_ECHTE</name>
<feature type="transmembrane region" description="Helical" evidence="6">
    <location>
        <begin position="12"/>
        <end position="30"/>
    </location>
</feature>
<feature type="transmembrane region" description="Helical" evidence="6">
    <location>
        <begin position="50"/>
        <end position="79"/>
    </location>
</feature>
<organism evidence="7 8">
    <name type="scientific">Echinops telfairi</name>
    <name type="common">Lesser hedgehog tenrec</name>
    <dbReference type="NCBI Taxonomy" id="9371"/>
    <lineage>
        <taxon>Eukaryota</taxon>
        <taxon>Metazoa</taxon>
        <taxon>Chordata</taxon>
        <taxon>Craniata</taxon>
        <taxon>Vertebrata</taxon>
        <taxon>Euteleostomi</taxon>
        <taxon>Mammalia</taxon>
        <taxon>Eutheria</taxon>
        <taxon>Afrotheria</taxon>
        <taxon>Tenrecidae</taxon>
        <taxon>Tenrecinae</taxon>
        <taxon>Echinops</taxon>
    </lineage>
</organism>
<feature type="transmembrane region" description="Helical" evidence="6">
    <location>
        <begin position="162"/>
        <end position="181"/>
    </location>
</feature>
<evidence type="ECO:0000256" key="3">
    <source>
        <dbReference type="ARBA" id="ARBA00022692"/>
    </source>
</evidence>
<sequence>MGTFKGHVVPGTYFLGYSLYYSVLVSLALLRKQRLVKPPLPRREKCERVWCHLGLVEGSIKLLCPLVSILGELFYPLGVNHLKLIDWEDPHRSFVYKDYWQHITMFGFFLLSGAVDIVSWFCLARQMAPLEQAIEALAFYVLMLLMATHVENKSALEVRVHLLLLVPTCLLALVLTIEVWVPDQPRLWVLKAWMRLVFSSWLLQIGVLLYAPPSGQPWRSENPEDLAFVTIFFTWHLVLGVAILAVIYGLYSLWHHRCSSFIQVSRARYQPCPTDPSGEELLKPRVKAALLSGGV</sequence>
<dbReference type="PANTHER" id="PTHR46441">
    <property type="entry name" value="TRANSMEMBRANE EPIDIDYMAL FAMILY MEMBER 3"/>
    <property type="match status" value="1"/>
</dbReference>
<dbReference type="Pfam" id="PF04819">
    <property type="entry name" value="DUF716"/>
    <property type="match status" value="1"/>
</dbReference>
<evidence type="ECO:0000256" key="5">
    <source>
        <dbReference type="ARBA" id="ARBA00023136"/>
    </source>
</evidence>
<evidence type="ECO:0000313" key="8">
    <source>
        <dbReference type="RefSeq" id="XP_004713530.1"/>
    </source>
</evidence>
<dbReference type="GeneID" id="101646198"/>
<feature type="transmembrane region" description="Helical" evidence="6">
    <location>
        <begin position="193"/>
        <end position="211"/>
    </location>
</feature>
<keyword evidence="7" id="KW-1185">Reference proteome</keyword>
<keyword evidence="5 6" id="KW-0472">Membrane</keyword>
<feature type="transmembrane region" description="Helical" evidence="6">
    <location>
        <begin position="226"/>
        <end position="251"/>
    </location>
</feature>
<evidence type="ECO:0000256" key="2">
    <source>
        <dbReference type="ARBA" id="ARBA00006948"/>
    </source>
</evidence>
<evidence type="ECO:0000256" key="6">
    <source>
        <dbReference type="SAM" id="Phobius"/>
    </source>
</evidence>
<dbReference type="Proteomes" id="UP000694863">
    <property type="component" value="Unplaced"/>
</dbReference>
<gene>
    <name evidence="8" type="primary">LOC101646198</name>
</gene>
<reference evidence="8" key="1">
    <citation type="submission" date="2025-08" db="UniProtKB">
        <authorList>
            <consortium name="RefSeq"/>
        </authorList>
    </citation>
    <scope>IDENTIFICATION</scope>
</reference>